<dbReference type="Proteomes" id="UP001300096">
    <property type="component" value="Unassembled WGS sequence"/>
</dbReference>
<accession>A0ABT0FBG1</accession>
<evidence type="ECO:0000256" key="4">
    <source>
        <dbReference type="ARBA" id="ARBA00023163"/>
    </source>
</evidence>
<evidence type="ECO:0000259" key="5">
    <source>
        <dbReference type="Pfam" id="PF04542"/>
    </source>
</evidence>
<keyword evidence="4" id="KW-0804">Transcription</keyword>
<dbReference type="InterPro" id="IPR007627">
    <property type="entry name" value="RNA_pol_sigma70_r2"/>
</dbReference>
<dbReference type="Pfam" id="PF08281">
    <property type="entry name" value="Sigma70_r4_2"/>
    <property type="match status" value="1"/>
</dbReference>
<proteinExistence type="inferred from homology"/>
<dbReference type="RefSeq" id="WP_247628823.1">
    <property type="nucleotide sequence ID" value="NZ_JAHWXN010000001.1"/>
</dbReference>
<keyword evidence="8" id="KW-1185">Reference proteome</keyword>
<feature type="domain" description="RNA polymerase sigma-70 region 2" evidence="5">
    <location>
        <begin position="18"/>
        <end position="83"/>
    </location>
</feature>
<keyword evidence="2" id="KW-0805">Transcription regulation</keyword>
<dbReference type="SUPFAM" id="SSF88659">
    <property type="entry name" value="Sigma3 and sigma4 domains of RNA polymerase sigma factors"/>
    <property type="match status" value="1"/>
</dbReference>
<evidence type="ECO:0000256" key="1">
    <source>
        <dbReference type="ARBA" id="ARBA00010641"/>
    </source>
</evidence>
<dbReference type="InterPro" id="IPR036388">
    <property type="entry name" value="WH-like_DNA-bd_sf"/>
</dbReference>
<dbReference type="InterPro" id="IPR013325">
    <property type="entry name" value="RNA_pol_sigma_r2"/>
</dbReference>
<sequence>MGPRPLPEELRAWVEIVVQDNADDLLRYLARRVHPREDAADLLGKVLLILWEKGARVPTTDEAARMWCFGIARNVLREHRRRALKSLDLADALRRHLRDAPSRVDSADAIVEAAMRADGVRAALRRLDEREAELLMLIYWDDFTIAEAARLLRINASTARTRHMRALRRLEALLESAPHPPLAHNGRRAATARGTS</sequence>
<dbReference type="PANTHER" id="PTHR43133">
    <property type="entry name" value="RNA POLYMERASE ECF-TYPE SIGMA FACTO"/>
    <property type="match status" value="1"/>
</dbReference>
<organism evidence="7 8">
    <name type="scientific">Microbacterium croceum</name>
    <dbReference type="NCBI Taxonomy" id="2851645"/>
    <lineage>
        <taxon>Bacteria</taxon>
        <taxon>Bacillati</taxon>
        <taxon>Actinomycetota</taxon>
        <taxon>Actinomycetes</taxon>
        <taxon>Micrococcales</taxon>
        <taxon>Microbacteriaceae</taxon>
        <taxon>Microbacterium</taxon>
    </lineage>
</organism>
<dbReference type="Gene3D" id="1.10.1740.10">
    <property type="match status" value="1"/>
</dbReference>
<evidence type="ECO:0000256" key="3">
    <source>
        <dbReference type="ARBA" id="ARBA00023082"/>
    </source>
</evidence>
<protein>
    <submittedName>
        <fullName evidence="7">Sigma-70 family RNA polymerase sigma factor</fullName>
    </submittedName>
</protein>
<dbReference type="InterPro" id="IPR039425">
    <property type="entry name" value="RNA_pol_sigma-70-like"/>
</dbReference>
<comment type="caution">
    <text evidence="7">The sequence shown here is derived from an EMBL/GenBank/DDBJ whole genome shotgun (WGS) entry which is preliminary data.</text>
</comment>
<dbReference type="Gene3D" id="1.10.10.10">
    <property type="entry name" value="Winged helix-like DNA-binding domain superfamily/Winged helix DNA-binding domain"/>
    <property type="match status" value="1"/>
</dbReference>
<dbReference type="Pfam" id="PF04542">
    <property type="entry name" value="Sigma70_r2"/>
    <property type="match status" value="1"/>
</dbReference>
<dbReference type="PANTHER" id="PTHR43133:SF25">
    <property type="entry name" value="RNA POLYMERASE SIGMA FACTOR RFAY-RELATED"/>
    <property type="match status" value="1"/>
</dbReference>
<dbReference type="InterPro" id="IPR013249">
    <property type="entry name" value="RNA_pol_sigma70_r4_t2"/>
</dbReference>
<dbReference type="NCBIfam" id="TIGR02937">
    <property type="entry name" value="sigma70-ECF"/>
    <property type="match status" value="1"/>
</dbReference>
<evidence type="ECO:0000313" key="8">
    <source>
        <dbReference type="Proteomes" id="UP001300096"/>
    </source>
</evidence>
<evidence type="ECO:0000256" key="2">
    <source>
        <dbReference type="ARBA" id="ARBA00023015"/>
    </source>
</evidence>
<dbReference type="SUPFAM" id="SSF88946">
    <property type="entry name" value="Sigma2 domain of RNA polymerase sigma factors"/>
    <property type="match status" value="1"/>
</dbReference>
<feature type="domain" description="RNA polymerase sigma factor 70 region 4 type 2" evidence="6">
    <location>
        <begin position="120"/>
        <end position="170"/>
    </location>
</feature>
<comment type="similarity">
    <text evidence="1">Belongs to the sigma-70 factor family. ECF subfamily.</text>
</comment>
<dbReference type="CDD" id="cd06171">
    <property type="entry name" value="Sigma70_r4"/>
    <property type="match status" value="1"/>
</dbReference>
<dbReference type="InterPro" id="IPR013324">
    <property type="entry name" value="RNA_pol_sigma_r3/r4-like"/>
</dbReference>
<dbReference type="EMBL" id="JAHWXN010000001">
    <property type="protein sequence ID" value="MCK2035400.1"/>
    <property type="molecule type" value="Genomic_DNA"/>
</dbReference>
<keyword evidence="3" id="KW-0731">Sigma factor</keyword>
<gene>
    <name evidence="7" type="ORF">KZC51_04545</name>
</gene>
<reference evidence="7 8" key="1">
    <citation type="submission" date="2021-06" db="EMBL/GenBank/DDBJ databases">
        <title>Genome-based taxonomic framework of Microbacterium strains isolated from marine environment, the description of four new species and reclassification of four preexisting species.</title>
        <authorList>
            <person name="Lee S.D."/>
            <person name="Kim S.-M."/>
            <person name="Byeon Y.-S."/>
            <person name="Yang H.L."/>
            <person name="Kim I.S."/>
        </authorList>
    </citation>
    <scope>NUCLEOTIDE SEQUENCE [LARGE SCALE GENOMIC DNA]</scope>
    <source>
        <strain evidence="7 8">SSW1-49</strain>
    </source>
</reference>
<dbReference type="InterPro" id="IPR014284">
    <property type="entry name" value="RNA_pol_sigma-70_dom"/>
</dbReference>
<evidence type="ECO:0000259" key="6">
    <source>
        <dbReference type="Pfam" id="PF08281"/>
    </source>
</evidence>
<evidence type="ECO:0000313" key="7">
    <source>
        <dbReference type="EMBL" id="MCK2035400.1"/>
    </source>
</evidence>
<name>A0ABT0FBG1_9MICO</name>